<evidence type="ECO:0000256" key="1">
    <source>
        <dbReference type="ARBA" id="ARBA00022908"/>
    </source>
</evidence>
<dbReference type="PROSITE" id="PS51736">
    <property type="entry name" value="RECOMBINASES_3"/>
    <property type="match status" value="1"/>
</dbReference>
<dbReference type="AlphaFoldDB" id="A0A2A9ESK6"/>
<dbReference type="GO" id="GO:0000150">
    <property type="term" value="F:DNA strand exchange activity"/>
    <property type="evidence" value="ECO:0007669"/>
    <property type="project" value="InterPro"/>
</dbReference>
<keyword evidence="3" id="KW-0233">DNA recombination</keyword>
<evidence type="ECO:0000313" key="6">
    <source>
        <dbReference type="EMBL" id="PFG41225.1"/>
    </source>
</evidence>
<evidence type="ECO:0000313" key="7">
    <source>
        <dbReference type="Proteomes" id="UP000222106"/>
    </source>
</evidence>
<dbReference type="SUPFAM" id="SSF53041">
    <property type="entry name" value="Resolvase-like"/>
    <property type="match status" value="1"/>
</dbReference>
<dbReference type="Proteomes" id="UP000222106">
    <property type="component" value="Unassembled WGS sequence"/>
</dbReference>
<dbReference type="PANTHER" id="PTHR30461:SF2">
    <property type="entry name" value="SERINE RECOMBINASE PINE-RELATED"/>
    <property type="match status" value="1"/>
</dbReference>
<evidence type="ECO:0000256" key="4">
    <source>
        <dbReference type="PIRSR" id="PIRSR606118-50"/>
    </source>
</evidence>
<dbReference type="CDD" id="cd03768">
    <property type="entry name" value="SR_ResInv"/>
    <property type="match status" value="1"/>
</dbReference>
<accession>A0A2A9ESK6</accession>
<feature type="active site" description="O-(5'-phospho-DNA)-serine intermediate" evidence="4">
    <location>
        <position position="12"/>
    </location>
</feature>
<reference evidence="6 7" key="1">
    <citation type="submission" date="2017-10" db="EMBL/GenBank/DDBJ databases">
        <title>Sequencing the genomes of 1000 actinobacteria strains.</title>
        <authorList>
            <person name="Klenk H.-P."/>
        </authorList>
    </citation>
    <scope>NUCLEOTIDE SEQUENCE [LARGE SCALE GENOMIC DNA]</scope>
    <source>
        <strain evidence="6 7">DSM 21838</strain>
    </source>
</reference>
<dbReference type="SMART" id="SM00857">
    <property type="entry name" value="Resolvase"/>
    <property type="match status" value="1"/>
</dbReference>
<dbReference type="GO" id="GO:0015074">
    <property type="term" value="P:DNA integration"/>
    <property type="evidence" value="ECO:0007669"/>
    <property type="project" value="UniProtKB-KW"/>
</dbReference>
<dbReference type="EMBL" id="PDJI01000004">
    <property type="protein sequence ID" value="PFG41225.1"/>
    <property type="molecule type" value="Genomic_DNA"/>
</dbReference>
<name>A0A2A9ESK6_9MICO</name>
<evidence type="ECO:0000259" key="5">
    <source>
        <dbReference type="PROSITE" id="PS51736"/>
    </source>
</evidence>
<evidence type="ECO:0000256" key="3">
    <source>
        <dbReference type="ARBA" id="ARBA00023172"/>
    </source>
</evidence>
<proteinExistence type="predicted"/>
<dbReference type="Gene3D" id="3.40.50.1390">
    <property type="entry name" value="Resolvase, N-terminal catalytic domain"/>
    <property type="match status" value="1"/>
</dbReference>
<dbReference type="RefSeq" id="WP_211287286.1">
    <property type="nucleotide sequence ID" value="NZ_PDJI01000004.1"/>
</dbReference>
<dbReference type="InterPro" id="IPR036162">
    <property type="entry name" value="Resolvase-like_N_sf"/>
</dbReference>
<dbReference type="InterPro" id="IPR006118">
    <property type="entry name" value="Recombinase_CS"/>
</dbReference>
<protein>
    <submittedName>
        <fullName evidence="6">Resolvase-like protein</fullName>
    </submittedName>
</protein>
<sequence length="174" mass="18930">MSALLVGYARCSTDGQDLTAQRDALLGLGVGADRIYVDHGLTGANRERPGLREALAACRAGDTLVVTKLDRLARSLPDARAIADELTTRRISLSLGGSDYDPTHAVGRLLFNVLAMVAEFESDLIRLRTREGMKVAHRTAEIAELFGVGRSTVYRAIERQRVETSADSEETAMR</sequence>
<comment type="caution">
    <text evidence="6">The sequence shown here is derived from an EMBL/GenBank/DDBJ whole genome shotgun (WGS) entry which is preliminary data.</text>
</comment>
<keyword evidence="7" id="KW-1185">Reference proteome</keyword>
<feature type="domain" description="Resolvase/invertase-type recombinase catalytic" evidence="5">
    <location>
        <begin position="4"/>
        <end position="140"/>
    </location>
</feature>
<evidence type="ECO:0000256" key="2">
    <source>
        <dbReference type="ARBA" id="ARBA00023125"/>
    </source>
</evidence>
<dbReference type="Pfam" id="PF00239">
    <property type="entry name" value="Resolvase"/>
    <property type="match status" value="1"/>
</dbReference>
<gene>
    <name evidence="6" type="ORF">ATJ97_3773</name>
</gene>
<keyword evidence="1" id="KW-0229">DNA integration</keyword>
<organism evidence="6 7">
    <name type="scientific">Georgenia soli</name>
    <dbReference type="NCBI Taxonomy" id="638953"/>
    <lineage>
        <taxon>Bacteria</taxon>
        <taxon>Bacillati</taxon>
        <taxon>Actinomycetota</taxon>
        <taxon>Actinomycetes</taxon>
        <taxon>Micrococcales</taxon>
        <taxon>Bogoriellaceae</taxon>
        <taxon>Georgenia</taxon>
    </lineage>
</organism>
<dbReference type="PANTHER" id="PTHR30461">
    <property type="entry name" value="DNA-INVERTASE FROM LAMBDOID PROPHAGE"/>
    <property type="match status" value="1"/>
</dbReference>
<dbReference type="PROSITE" id="PS00398">
    <property type="entry name" value="RECOMBINASES_2"/>
    <property type="match status" value="1"/>
</dbReference>
<dbReference type="GO" id="GO:0003677">
    <property type="term" value="F:DNA binding"/>
    <property type="evidence" value="ECO:0007669"/>
    <property type="project" value="UniProtKB-KW"/>
</dbReference>
<dbReference type="InterPro" id="IPR050639">
    <property type="entry name" value="SSR_resolvase"/>
</dbReference>
<dbReference type="InterPro" id="IPR006119">
    <property type="entry name" value="Resolv_N"/>
</dbReference>
<keyword evidence="2" id="KW-0238">DNA-binding</keyword>